<feature type="domain" description="Phorbol-ester/DAG-type" evidence="13">
    <location>
        <begin position="514"/>
        <end position="564"/>
    </location>
</feature>
<dbReference type="SUPFAM" id="SSF57889">
    <property type="entry name" value="Cysteine-rich domain"/>
    <property type="match status" value="1"/>
</dbReference>
<evidence type="ECO:0000256" key="10">
    <source>
        <dbReference type="SAM" id="Coils"/>
    </source>
</evidence>
<evidence type="ECO:0000256" key="9">
    <source>
        <dbReference type="PROSITE-ProRule" id="PRU01077"/>
    </source>
</evidence>
<dbReference type="AlphaFoldDB" id="A0A167AWZ6"/>
<comment type="function">
    <text evidence="5">Plays a role in endocytosis and trafficking to the vacuole. Functions with type I myosins to restore polarity of the actin cytoskeleton after NaCl stress.</text>
</comment>
<dbReference type="Gene3D" id="1.20.1270.60">
    <property type="entry name" value="Arfaptin homology (AH) domain/BAR domain"/>
    <property type="match status" value="1"/>
</dbReference>
<dbReference type="InterPro" id="IPR001452">
    <property type="entry name" value="SH3_domain"/>
</dbReference>
<dbReference type="Gene3D" id="3.30.60.20">
    <property type="match status" value="1"/>
</dbReference>
<evidence type="ECO:0000313" key="16">
    <source>
        <dbReference type="Proteomes" id="UP000243498"/>
    </source>
</evidence>
<dbReference type="PRINTS" id="PR00008">
    <property type="entry name" value="DAGPEDOMAIN"/>
</dbReference>
<dbReference type="FunFam" id="2.30.30.40:FF:000161">
    <property type="entry name" value="Actin polymerization protein Bzz1"/>
    <property type="match status" value="1"/>
</dbReference>
<dbReference type="InterPro" id="IPR036028">
    <property type="entry name" value="SH3-like_dom_sf"/>
</dbReference>
<reference evidence="15 16" key="1">
    <citation type="journal article" date="2016" name="Genome Biol. Evol.">
        <title>Divergent and convergent evolution of fungal pathogenicity.</title>
        <authorList>
            <person name="Shang Y."/>
            <person name="Xiao G."/>
            <person name="Zheng P."/>
            <person name="Cen K."/>
            <person name="Zhan S."/>
            <person name="Wang C."/>
        </authorList>
    </citation>
    <scope>NUCLEOTIDE SEQUENCE [LARGE SCALE GENOMIC DNA]</scope>
    <source>
        <strain evidence="15 16">RCEF 4871</strain>
    </source>
</reference>
<evidence type="ECO:0000256" key="6">
    <source>
        <dbReference type="ARBA" id="ARBA00061387"/>
    </source>
</evidence>
<evidence type="ECO:0000259" key="13">
    <source>
        <dbReference type="PROSITE" id="PS50081"/>
    </source>
</evidence>
<evidence type="ECO:0000256" key="3">
    <source>
        <dbReference type="ARBA" id="ARBA00022833"/>
    </source>
</evidence>
<name>A0A167AWZ6_METRR</name>
<dbReference type="InterPro" id="IPR002219">
    <property type="entry name" value="PKC_DAG/PE"/>
</dbReference>
<dbReference type="CDD" id="cd11912">
    <property type="entry name" value="SH3_Bzz1_1"/>
    <property type="match status" value="1"/>
</dbReference>
<feature type="compositionally biased region" description="Low complexity" evidence="11">
    <location>
        <begin position="774"/>
        <end position="783"/>
    </location>
</feature>
<feature type="compositionally biased region" description="Polar residues" evidence="11">
    <location>
        <begin position="82"/>
        <end position="107"/>
    </location>
</feature>
<dbReference type="GO" id="GO:0030833">
    <property type="term" value="P:regulation of actin filament polymerization"/>
    <property type="evidence" value="ECO:0007669"/>
    <property type="project" value="TreeGrafter"/>
</dbReference>
<dbReference type="CDD" id="cd20824">
    <property type="entry name" value="C1_SpBZZ1-like"/>
    <property type="match status" value="1"/>
</dbReference>
<dbReference type="OMA" id="TPMMEEP"/>
<evidence type="ECO:0000256" key="2">
    <source>
        <dbReference type="ARBA" id="ARBA00022723"/>
    </source>
</evidence>
<evidence type="ECO:0000313" key="15">
    <source>
        <dbReference type="EMBL" id="OAA39414.1"/>
    </source>
</evidence>
<dbReference type="Pfam" id="PF00611">
    <property type="entry name" value="FCH"/>
    <property type="match status" value="1"/>
</dbReference>
<keyword evidence="1 8" id="KW-0728">SH3 domain</keyword>
<dbReference type="PROSITE" id="PS00479">
    <property type="entry name" value="ZF_DAG_PE_1"/>
    <property type="match status" value="1"/>
</dbReference>
<dbReference type="SMART" id="SM00326">
    <property type="entry name" value="SH3"/>
    <property type="match status" value="2"/>
</dbReference>
<feature type="compositionally biased region" description="Low complexity" evidence="11">
    <location>
        <begin position="649"/>
        <end position="660"/>
    </location>
</feature>
<dbReference type="Proteomes" id="UP000243498">
    <property type="component" value="Unassembled WGS sequence"/>
</dbReference>
<organism evidence="15 16">
    <name type="scientific">Metarhizium rileyi (strain RCEF 4871)</name>
    <name type="common">Nomuraea rileyi</name>
    <dbReference type="NCBI Taxonomy" id="1649241"/>
    <lineage>
        <taxon>Eukaryota</taxon>
        <taxon>Fungi</taxon>
        <taxon>Dikarya</taxon>
        <taxon>Ascomycota</taxon>
        <taxon>Pezizomycotina</taxon>
        <taxon>Sordariomycetes</taxon>
        <taxon>Hypocreomycetidae</taxon>
        <taxon>Hypocreales</taxon>
        <taxon>Clavicipitaceae</taxon>
        <taxon>Metarhizium</taxon>
    </lineage>
</organism>
<dbReference type="STRING" id="1081105.A0A167AWZ6"/>
<dbReference type="FunFam" id="1.20.1270.60:FF:000060">
    <property type="entry name" value="Actin polymerization protein Bzz1"/>
    <property type="match status" value="1"/>
</dbReference>
<dbReference type="InterPro" id="IPR031160">
    <property type="entry name" value="F_BAR_dom"/>
</dbReference>
<keyword evidence="4 9" id="KW-0175">Coiled coil</keyword>
<dbReference type="PROSITE" id="PS50081">
    <property type="entry name" value="ZF_DAG_PE_2"/>
    <property type="match status" value="1"/>
</dbReference>
<dbReference type="InterPro" id="IPR001060">
    <property type="entry name" value="FCH_dom"/>
</dbReference>
<dbReference type="InterPro" id="IPR027267">
    <property type="entry name" value="AH/BAR_dom_sf"/>
</dbReference>
<dbReference type="InterPro" id="IPR020454">
    <property type="entry name" value="DAG/PE-bd"/>
</dbReference>
<dbReference type="GO" id="GO:0045010">
    <property type="term" value="P:actin nucleation"/>
    <property type="evidence" value="ECO:0007669"/>
    <property type="project" value="UniProtKB-ARBA"/>
</dbReference>
<dbReference type="PROSITE" id="PS50002">
    <property type="entry name" value="SH3"/>
    <property type="match status" value="2"/>
</dbReference>
<feature type="domain" description="SH3" evidence="12">
    <location>
        <begin position="688"/>
        <end position="759"/>
    </location>
</feature>
<evidence type="ECO:0000256" key="7">
    <source>
        <dbReference type="ARBA" id="ARBA00074946"/>
    </source>
</evidence>
<evidence type="ECO:0000259" key="12">
    <source>
        <dbReference type="PROSITE" id="PS50002"/>
    </source>
</evidence>
<dbReference type="Gene3D" id="2.30.30.40">
    <property type="entry name" value="SH3 Domains"/>
    <property type="match status" value="2"/>
</dbReference>
<dbReference type="Pfam" id="PF00130">
    <property type="entry name" value="C1_1"/>
    <property type="match status" value="1"/>
</dbReference>
<dbReference type="GO" id="GO:0030864">
    <property type="term" value="C:cortical actin cytoskeleton"/>
    <property type="evidence" value="ECO:0007669"/>
    <property type="project" value="UniProtKB-ARBA"/>
</dbReference>
<dbReference type="PANTHER" id="PTHR15735">
    <property type="entry name" value="FCH AND DOUBLE SH3 DOMAINS PROTEIN"/>
    <property type="match status" value="1"/>
</dbReference>
<feature type="compositionally biased region" description="Basic and acidic residues" evidence="11">
    <location>
        <begin position="568"/>
        <end position="583"/>
    </location>
</feature>
<dbReference type="SUPFAM" id="SSF50044">
    <property type="entry name" value="SH3-domain"/>
    <property type="match status" value="2"/>
</dbReference>
<evidence type="ECO:0000256" key="1">
    <source>
        <dbReference type="ARBA" id="ARBA00022443"/>
    </source>
</evidence>
<dbReference type="FunFam" id="3.30.60.20:FF:000040">
    <property type="entry name" value="Actin polymerization protein Bzz1"/>
    <property type="match status" value="1"/>
</dbReference>
<dbReference type="InterPro" id="IPR046349">
    <property type="entry name" value="C1-like_sf"/>
</dbReference>
<evidence type="ECO:0000256" key="8">
    <source>
        <dbReference type="PROSITE-ProRule" id="PRU00192"/>
    </source>
</evidence>
<dbReference type="Pfam" id="PF14604">
    <property type="entry name" value="SH3_9"/>
    <property type="match status" value="1"/>
</dbReference>
<feature type="region of interest" description="Disordered" evidence="11">
    <location>
        <begin position="80"/>
        <end position="107"/>
    </location>
</feature>
<keyword evidence="16" id="KW-1185">Reference proteome</keyword>
<comment type="similarity">
    <text evidence="6">Belongs to the BZZ1 family.</text>
</comment>
<dbReference type="SUPFAM" id="SSF103657">
    <property type="entry name" value="BAR/IMD domain-like"/>
    <property type="match status" value="1"/>
</dbReference>
<evidence type="ECO:0000256" key="5">
    <source>
        <dbReference type="ARBA" id="ARBA00054085"/>
    </source>
</evidence>
<feature type="domain" description="SH3" evidence="12">
    <location>
        <begin position="801"/>
        <end position="859"/>
    </location>
</feature>
<evidence type="ECO:0000259" key="14">
    <source>
        <dbReference type="PROSITE" id="PS51741"/>
    </source>
</evidence>
<dbReference type="InterPro" id="IPR035459">
    <property type="entry name" value="Bzz1_SH3_1"/>
</dbReference>
<keyword evidence="3" id="KW-0862">Zinc</keyword>
<accession>A0A167AWZ6</accession>
<gene>
    <name evidence="15" type="ORF">NOR_06252</name>
</gene>
<dbReference type="GO" id="GO:0046872">
    <property type="term" value="F:metal ion binding"/>
    <property type="evidence" value="ECO:0007669"/>
    <property type="project" value="UniProtKB-KW"/>
</dbReference>
<feature type="region of interest" description="Disordered" evidence="11">
    <location>
        <begin position="561"/>
        <end position="688"/>
    </location>
</feature>
<feature type="compositionally biased region" description="Low complexity" evidence="11">
    <location>
        <begin position="612"/>
        <end position="623"/>
    </location>
</feature>
<evidence type="ECO:0000256" key="4">
    <source>
        <dbReference type="ARBA" id="ARBA00023054"/>
    </source>
</evidence>
<keyword evidence="2" id="KW-0479">Metal-binding</keyword>
<evidence type="ECO:0000256" key="11">
    <source>
        <dbReference type="SAM" id="MobiDB-lite"/>
    </source>
</evidence>
<feature type="region of interest" description="Disordered" evidence="11">
    <location>
        <begin position="765"/>
        <end position="797"/>
    </location>
</feature>
<dbReference type="SMART" id="SM00055">
    <property type="entry name" value="FCH"/>
    <property type="match status" value="1"/>
</dbReference>
<feature type="domain" description="F-BAR" evidence="14">
    <location>
        <begin position="116"/>
        <end position="384"/>
    </location>
</feature>
<dbReference type="PROSITE" id="PS51741">
    <property type="entry name" value="F_BAR"/>
    <property type="match status" value="1"/>
</dbReference>
<protein>
    <recommendedName>
        <fullName evidence="7">Protein BZZ1</fullName>
    </recommendedName>
</protein>
<proteinExistence type="inferred from homology"/>
<dbReference type="OrthoDB" id="8783038at2759"/>
<comment type="caution">
    <text evidence="15">The sequence shown here is derived from an EMBL/GenBank/DDBJ whole genome shotgun (WGS) entry which is preliminary data.</text>
</comment>
<dbReference type="PANTHER" id="PTHR15735:SF21">
    <property type="entry name" value="PROTEIN NERVOUS WRECK"/>
    <property type="match status" value="1"/>
</dbReference>
<feature type="coiled-coil region" evidence="10">
    <location>
        <begin position="430"/>
        <end position="474"/>
    </location>
</feature>
<sequence length="859" mass="94625">MVGAVQAATPGMPPSRSPVHLVLYRDDTTVTVIGVYASLRDGNAECVSLGKDAGMQLTGEEGEMAPEHEELMAVEPVRLSDETNSVSRQTTDNTDDNSPSGPISTCQNIHDVLRPPEWIHRLISDGFKPASAWVGHGIAWLEDVQQFYRERSLIEKEYSAKLSALARKYFDKKNKKSSQLSVGDTPAMTPGSLESASLTTWSTQLTTLESRAAEHDKYGSLLISQVAEPLKYYGTRFEELRKRHVEYADKLAAERDASYGELRKVKGKYDTVCQEVESRRKKSESHYDKAKAQSAYQQQIYEMNNAKNSYLIAINVTNKQKEKYYHEYVPEVMDSIQDLSEFRTMKLNGLWAVASKLEGAMLRDSSGMIDHLGSEISRNLPHLDSIMYMRHNMGSFQEPPDKEFEPSPVWHDDATMVVDETAKIYLRNVLSKSKSQLGELRREVDKKRREVDSMKKLKQRVRDGTEKKDELEVVRSLFAMQEELHLVDRQRLTAEIETGTITAVVGDVTLGSKNHNFKGQTFKIPTNCDLCGERIWGLSAKGFDCRDCGYTCHSKCEMKVPADCPGEQNKDERKKLKAERQEAANRLVVRDPAAPSHVADLPDLSRSNTMNSLSSHSAKRSASGHVVPVELDAGEQSRARRPSISPNPTGTTTSSAAMTGTRKRMAAPPPSAYVSELPGSSVNGNGDREERKGRMLYAFDASGDGELSVAEGREVTLLEADGKPNIAPPPDADGSGWAKVRAGYKEGIVPSSYIEISPPAIPVATRPESTYSNSTTSSAAPSTGAGGKKKGPAVAPRRGAKKLKYVEALYEYSAQSADEHSMAEGERFVLVKEDPGDGWVEVEKAGVTGSVPAAYVQVV</sequence>
<dbReference type="EMBL" id="AZHC01000022">
    <property type="protein sequence ID" value="OAA39414.1"/>
    <property type="molecule type" value="Genomic_DNA"/>
</dbReference>
<dbReference type="SMART" id="SM00109">
    <property type="entry name" value="C1"/>
    <property type="match status" value="1"/>
</dbReference>